<evidence type="ECO:0000256" key="3">
    <source>
        <dbReference type="ARBA" id="ARBA00022691"/>
    </source>
</evidence>
<keyword evidence="3" id="KW-0949">S-adenosyl-L-methionine</keyword>
<dbReference type="EMBL" id="UINC01168366">
    <property type="protein sequence ID" value="SVD71366.1"/>
    <property type="molecule type" value="Genomic_DNA"/>
</dbReference>
<proteinExistence type="predicted"/>
<keyword evidence="2" id="KW-0808">Transferase</keyword>
<accession>A0A382XJQ3</accession>
<protein>
    <recommendedName>
        <fullName evidence="5">O-methyltransferase domain-containing protein</fullName>
    </recommendedName>
</protein>
<dbReference type="CDD" id="cd02440">
    <property type="entry name" value="AdoMet_MTases"/>
    <property type="match status" value="1"/>
</dbReference>
<dbReference type="AlphaFoldDB" id="A0A382XJQ3"/>
<dbReference type="Pfam" id="PF01596">
    <property type="entry name" value="Methyltransf_3"/>
    <property type="match status" value="1"/>
</dbReference>
<dbReference type="GO" id="GO:0008171">
    <property type="term" value="F:O-methyltransferase activity"/>
    <property type="evidence" value="ECO:0007669"/>
    <property type="project" value="InterPro"/>
</dbReference>
<evidence type="ECO:0000256" key="1">
    <source>
        <dbReference type="ARBA" id="ARBA00022603"/>
    </source>
</evidence>
<evidence type="ECO:0000313" key="4">
    <source>
        <dbReference type="EMBL" id="SVD71366.1"/>
    </source>
</evidence>
<dbReference type="InterPro" id="IPR002935">
    <property type="entry name" value="SAM_O-MeTrfase"/>
</dbReference>
<dbReference type="Gene3D" id="3.40.50.150">
    <property type="entry name" value="Vaccinia Virus protein VP39"/>
    <property type="match status" value="1"/>
</dbReference>
<feature type="non-terminal residue" evidence="4">
    <location>
        <position position="109"/>
    </location>
</feature>
<dbReference type="GO" id="GO:0008757">
    <property type="term" value="F:S-adenosylmethionine-dependent methyltransferase activity"/>
    <property type="evidence" value="ECO:0007669"/>
    <property type="project" value="TreeGrafter"/>
</dbReference>
<organism evidence="4">
    <name type="scientific">marine metagenome</name>
    <dbReference type="NCBI Taxonomy" id="408172"/>
    <lineage>
        <taxon>unclassified sequences</taxon>
        <taxon>metagenomes</taxon>
        <taxon>ecological metagenomes</taxon>
    </lineage>
</organism>
<name>A0A382XJQ3_9ZZZZ</name>
<gene>
    <name evidence="4" type="ORF">METZ01_LOCUS424220</name>
</gene>
<sequence length="109" mass="12575">MDFVHEEIENYAYDHTQIESDFLWRLEMETYDQLEIPQMLTGRIEGRLLKMLAQLVEARRIIEVGTFGGYSAISMAEALPEDGYIITCEIDPVAIQFAKRFFGESPHGK</sequence>
<evidence type="ECO:0008006" key="5">
    <source>
        <dbReference type="Google" id="ProtNLM"/>
    </source>
</evidence>
<dbReference type="PANTHER" id="PTHR10509:SF14">
    <property type="entry name" value="CAFFEOYL-COA O-METHYLTRANSFERASE 3-RELATED"/>
    <property type="match status" value="1"/>
</dbReference>
<dbReference type="PROSITE" id="PS51682">
    <property type="entry name" value="SAM_OMT_I"/>
    <property type="match status" value="1"/>
</dbReference>
<keyword evidence="1" id="KW-0489">Methyltransferase</keyword>
<dbReference type="PANTHER" id="PTHR10509">
    <property type="entry name" value="O-METHYLTRANSFERASE-RELATED"/>
    <property type="match status" value="1"/>
</dbReference>
<dbReference type="InterPro" id="IPR050362">
    <property type="entry name" value="Cation-dep_OMT"/>
</dbReference>
<evidence type="ECO:0000256" key="2">
    <source>
        <dbReference type="ARBA" id="ARBA00022679"/>
    </source>
</evidence>
<dbReference type="InterPro" id="IPR029063">
    <property type="entry name" value="SAM-dependent_MTases_sf"/>
</dbReference>
<reference evidence="4" key="1">
    <citation type="submission" date="2018-05" db="EMBL/GenBank/DDBJ databases">
        <authorList>
            <person name="Lanie J.A."/>
            <person name="Ng W.-L."/>
            <person name="Kazmierczak K.M."/>
            <person name="Andrzejewski T.M."/>
            <person name="Davidsen T.M."/>
            <person name="Wayne K.J."/>
            <person name="Tettelin H."/>
            <person name="Glass J.I."/>
            <person name="Rusch D."/>
            <person name="Podicherti R."/>
            <person name="Tsui H.-C.T."/>
            <person name="Winkler M.E."/>
        </authorList>
    </citation>
    <scope>NUCLEOTIDE SEQUENCE</scope>
</reference>
<dbReference type="SUPFAM" id="SSF53335">
    <property type="entry name" value="S-adenosyl-L-methionine-dependent methyltransferases"/>
    <property type="match status" value="1"/>
</dbReference>
<dbReference type="GO" id="GO:0032259">
    <property type="term" value="P:methylation"/>
    <property type="evidence" value="ECO:0007669"/>
    <property type="project" value="UniProtKB-KW"/>
</dbReference>